<dbReference type="PANTHER" id="PTHR48006:SF19">
    <property type="entry name" value="PHYTOSULFOKINE RECEPTOR 1"/>
    <property type="match status" value="1"/>
</dbReference>
<dbReference type="InterPro" id="IPR001611">
    <property type="entry name" value="Leu-rich_rpt"/>
</dbReference>
<dbReference type="STRING" id="88036.D8SBG8"/>
<gene>
    <name evidence="3" type="ORF">SELMODRAFT_420272</name>
</gene>
<dbReference type="InterPro" id="IPR032675">
    <property type="entry name" value="LRR_dom_sf"/>
</dbReference>
<dbReference type="AlphaFoldDB" id="D8SBG8"/>
<keyword evidence="2" id="KW-0677">Repeat</keyword>
<dbReference type="OMA" id="LANCTKM"/>
<dbReference type="Gramene" id="EFJ18385">
    <property type="protein sequence ID" value="EFJ18385"/>
    <property type="gene ID" value="SELMODRAFT_420272"/>
</dbReference>
<dbReference type="SUPFAM" id="SSF52058">
    <property type="entry name" value="L domain-like"/>
    <property type="match status" value="1"/>
</dbReference>
<evidence type="ECO:0000313" key="4">
    <source>
        <dbReference type="Proteomes" id="UP000001514"/>
    </source>
</evidence>
<dbReference type="InterPro" id="IPR051824">
    <property type="entry name" value="LRR_Rcpt-Like_S/T_Kinase"/>
</dbReference>
<dbReference type="Pfam" id="PF00560">
    <property type="entry name" value="LRR_1"/>
    <property type="match status" value="1"/>
</dbReference>
<dbReference type="Gene3D" id="3.30.200.20">
    <property type="entry name" value="Phosphorylase Kinase, domain 1"/>
    <property type="match status" value="1"/>
</dbReference>
<organism evidence="4">
    <name type="scientific">Selaginella moellendorffii</name>
    <name type="common">Spikemoss</name>
    <dbReference type="NCBI Taxonomy" id="88036"/>
    <lineage>
        <taxon>Eukaryota</taxon>
        <taxon>Viridiplantae</taxon>
        <taxon>Streptophyta</taxon>
        <taxon>Embryophyta</taxon>
        <taxon>Tracheophyta</taxon>
        <taxon>Lycopodiopsida</taxon>
        <taxon>Selaginellales</taxon>
        <taxon>Selaginellaceae</taxon>
        <taxon>Selaginella</taxon>
    </lineage>
</organism>
<dbReference type="Pfam" id="PF12799">
    <property type="entry name" value="LRR_4"/>
    <property type="match status" value="1"/>
</dbReference>
<dbReference type="PANTHER" id="PTHR48006">
    <property type="entry name" value="LEUCINE-RICH REPEAT-CONTAINING PROTEIN DDB_G0281931-RELATED"/>
    <property type="match status" value="1"/>
</dbReference>
<dbReference type="InterPro" id="IPR025875">
    <property type="entry name" value="Leu-rich_rpt_4"/>
</dbReference>
<dbReference type="SUPFAM" id="SSF56112">
    <property type="entry name" value="Protein kinase-like (PK-like)"/>
    <property type="match status" value="1"/>
</dbReference>
<protein>
    <recommendedName>
        <fullName evidence="5">Protein kinase domain-containing protein</fullName>
    </recommendedName>
</protein>
<dbReference type="InParanoid" id="D8SBG8"/>
<evidence type="ECO:0000256" key="2">
    <source>
        <dbReference type="ARBA" id="ARBA00022737"/>
    </source>
</evidence>
<reference evidence="3 4" key="1">
    <citation type="journal article" date="2011" name="Science">
        <title>The Selaginella genome identifies genetic changes associated with the evolution of vascular plants.</title>
        <authorList>
            <person name="Banks J.A."/>
            <person name="Nishiyama T."/>
            <person name="Hasebe M."/>
            <person name="Bowman J.L."/>
            <person name="Gribskov M."/>
            <person name="dePamphilis C."/>
            <person name="Albert V.A."/>
            <person name="Aono N."/>
            <person name="Aoyama T."/>
            <person name="Ambrose B.A."/>
            <person name="Ashton N.W."/>
            <person name="Axtell M.J."/>
            <person name="Barker E."/>
            <person name="Barker M.S."/>
            <person name="Bennetzen J.L."/>
            <person name="Bonawitz N.D."/>
            <person name="Chapple C."/>
            <person name="Cheng C."/>
            <person name="Correa L.G."/>
            <person name="Dacre M."/>
            <person name="DeBarry J."/>
            <person name="Dreyer I."/>
            <person name="Elias M."/>
            <person name="Engstrom E.M."/>
            <person name="Estelle M."/>
            <person name="Feng L."/>
            <person name="Finet C."/>
            <person name="Floyd S.K."/>
            <person name="Frommer W.B."/>
            <person name="Fujita T."/>
            <person name="Gramzow L."/>
            <person name="Gutensohn M."/>
            <person name="Harholt J."/>
            <person name="Hattori M."/>
            <person name="Heyl A."/>
            <person name="Hirai T."/>
            <person name="Hiwatashi Y."/>
            <person name="Ishikawa M."/>
            <person name="Iwata M."/>
            <person name="Karol K.G."/>
            <person name="Koehler B."/>
            <person name="Kolukisaoglu U."/>
            <person name="Kubo M."/>
            <person name="Kurata T."/>
            <person name="Lalonde S."/>
            <person name="Li K."/>
            <person name="Li Y."/>
            <person name="Litt A."/>
            <person name="Lyons E."/>
            <person name="Manning G."/>
            <person name="Maruyama T."/>
            <person name="Michael T.P."/>
            <person name="Mikami K."/>
            <person name="Miyazaki S."/>
            <person name="Morinaga S."/>
            <person name="Murata T."/>
            <person name="Mueller-Roeber B."/>
            <person name="Nelson D.R."/>
            <person name="Obara M."/>
            <person name="Oguri Y."/>
            <person name="Olmstead R.G."/>
            <person name="Onodera N."/>
            <person name="Petersen B.L."/>
            <person name="Pils B."/>
            <person name="Prigge M."/>
            <person name="Rensing S.A."/>
            <person name="Riano-Pachon D.M."/>
            <person name="Roberts A.W."/>
            <person name="Sato Y."/>
            <person name="Scheller H.V."/>
            <person name="Schulz B."/>
            <person name="Schulz C."/>
            <person name="Shakirov E.V."/>
            <person name="Shibagaki N."/>
            <person name="Shinohara N."/>
            <person name="Shippen D.E."/>
            <person name="Soerensen I."/>
            <person name="Sotooka R."/>
            <person name="Sugimoto N."/>
            <person name="Sugita M."/>
            <person name="Sumikawa N."/>
            <person name="Tanurdzic M."/>
            <person name="Theissen G."/>
            <person name="Ulvskov P."/>
            <person name="Wakazuki S."/>
            <person name="Weng J.K."/>
            <person name="Willats W.W."/>
            <person name="Wipf D."/>
            <person name="Wolf P.G."/>
            <person name="Yang L."/>
            <person name="Zimmer A.D."/>
            <person name="Zhu Q."/>
            <person name="Mitros T."/>
            <person name="Hellsten U."/>
            <person name="Loque D."/>
            <person name="Otillar R."/>
            <person name="Salamov A."/>
            <person name="Schmutz J."/>
            <person name="Shapiro H."/>
            <person name="Lindquist E."/>
            <person name="Lucas S."/>
            <person name="Rokhsar D."/>
            <person name="Grigoriev I.V."/>
        </authorList>
    </citation>
    <scope>NUCLEOTIDE SEQUENCE [LARGE SCALE GENOMIC DNA]</scope>
</reference>
<keyword evidence="1" id="KW-0433">Leucine-rich repeat</keyword>
<proteinExistence type="predicted"/>
<keyword evidence="4" id="KW-1185">Reference proteome</keyword>
<dbReference type="KEGG" id="smo:SELMODRAFT_420272"/>
<dbReference type="EMBL" id="GL377610">
    <property type="protein sequence ID" value="EFJ18385.1"/>
    <property type="molecule type" value="Genomic_DNA"/>
</dbReference>
<evidence type="ECO:0008006" key="5">
    <source>
        <dbReference type="Google" id="ProtNLM"/>
    </source>
</evidence>
<name>D8SBG8_SELML</name>
<sequence>MEHLTVASNRFSGPIPGTMGNLTRLLTLSLAVNNFSGSLPQEIGNLSSLTELLVLDVGRDQNVVTWRKRTEKSFARTAAVAEPPELTKKRLSRDERVALVKSFVEKCLDSTGLGGELPPALSSLRGLQTLNMFDSNFNGSILDFLANMSSFEILAMYGNKLSGLLAASLANLTNLRELTLRNCQLSGFIPDLGNLTQLTHLHLSFNNLTGTIPAYISSFDRLSRLKSEHFQFPNLTGGLPNQLSRIVDLNATIIGNPFSVNRTQGQNANTATCLHDISNCGSVINCGGPQITLDGTDFNIDMPSSLDGDYYSTGGWVSSSSGFAESFQDNRPLISAIQVLPEFETGGTSQSENSSKGVKIGVGVSVPLVVLFVVSGYLLLKLLDGKLHMFSYNEIKNATGGFDPARLFGKGAFGKVYKGVLSDVTVVAIKQLNRVNDNTGDVVNEATLISTGIPDSFGVLVLEIVSGRTNLDTTSEDMTHLLDHVRIKIYEMYGSCTKAIGSTPGQRADNADDEQVISTQATASQRPAMSKVVAMLTGSEEVRVSSLLPGYFGVIPGCESC</sequence>
<dbReference type="HOGENOM" id="CLU_486094_0_0_1"/>
<evidence type="ECO:0000256" key="1">
    <source>
        <dbReference type="ARBA" id="ARBA00022614"/>
    </source>
</evidence>
<evidence type="ECO:0000313" key="3">
    <source>
        <dbReference type="EMBL" id="EFJ18385.1"/>
    </source>
</evidence>
<dbReference type="Proteomes" id="UP000001514">
    <property type="component" value="Unassembled WGS sequence"/>
</dbReference>
<dbReference type="InterPro" id="IPR011009">
    <property type="entry name" value="Kinase-like_dom_sf"/>
</dbReference>
<dbReference type="Gene3D" id="3.80.10.10">
    <property type="entry name" value="Ribonuclease Inhibitor"/>
    <property type="match status" value="2"/>
</dbReference>
<accession>D8SBG8</accession>